<feature type="transmembrane region" description="Helical" evidence="6">
    <location>
        <begin position="149"/>
        <end position="177"/>
    </location>
</feature>
<dbReference type="InterPro" id="IPR020846">
    <property type="entry name" value="MFS_dom"/>
</dbReference>
<dbReference type="OrthoDB" id="2241241at2759"/>
<dbReference type="GO" id="GO:0022857">
    <property type="term" value="F:transmembrane transporter activity"/>
    <property type="evidence" value="ECO:0007669"/>
    <property type="project" value="InterPro"/>
</dbReference>
<comment type="caution">
    <text evidence="8">The sequence shown here is derived from an EMBL/GenBank/DDBJ whole genome shotgun (WGS) entry which is preliminary data.</text>
</comment>
<feature type="transmembrane region" description="Helical" evidence="6">
    <location>
        <begin position="233"/>
        <end position="253"/>
    </location>
</feature>
<dbReference type="Gene3D" id="1.20.1250.20">
    <property type="entry name" value="MFS general substrate transporter like domains"/>
    <property type="match status" value="2"/>
</dbReference>
<evidence type="ECO:0000256" key="4">
    <source>
        <dbReference type="ARBA" id="ARBA00023136"/>
    </source>
</evidence>
<gene>
    <name evidence="8" type="ORF">PSALAMII_LOCUS1606</name>
</gene>
<feature type="transmembrane region" description="Helical" evidence="6">
    <location>
        <begin position="461"/>
        <end position="480"/>
    </location>
</feature>
<keyword evidence="3 6" id="KW-1133">Transmembrane helix</keyword>
<evidence type="ECO:0000259" key="7">
    <source>
        <dbReference type="PROSITE" id="PS50850"/>
    </source>
</evidence>
<evidence type="ECO:0000256" key="5">
    <source>
        <dbReference type="SAM" id="MobiDB-lite"/>
    </source>
</evidence>
<evidence type="ECO:0000313" key="8">
    <source>
        <dbReference type="EMBL" id="CAG8287621.1"/>
    </source>
</evidence>
<feature type="region of interest" description="Disordered" evidence="5">
    <location>
        <begin position="34"/>
        <end position="53"/>
    </location>
</feature>
<protein>
    <recommendedName>
        <fullName evidence="7">Major facilitator superfamily (MFS) profile domain-containing protein</fullName>
    </recommendedName>
</protein>
<dbReference type="AlphaFoldDB" id="A0A9W4II06"/>
<evidence type="ECO:0000256" key="3">
    <source>
        <dbReference type="ARBA" id="ARBA00022989"/>
    </source>
</evidence>
<dbReference type="Proteomes" id="UP001152646">
    <property type="component" value="Unassembled WGS sequence"/>
</dbReference>
<feature type="transmembrane region" description="Helical" evidence="6">
    <location>
        <begin position="574"/>
        <end position="594"/>
    </location>
</feature>
<feature type="transmembrane region" description="Helical" evidence="6">
    <location>
        <begin position="500"/>
        <end position="519"/>
    </location>
</feature>
<sequence length="716" mass="78734">MTVCFCSSLANLISHLNLDVPMADLERDTIQTKTEHDVSQESAAGNGANHGQSGVSSVEAFNRVLYHSGKKGKVLLITLVFSIGLTMFAYALDQGITSQFNTMATSSFSMHAELGAVNTASQIIRAISKPFIGKLADITSRPTTYLVVLVFYAVGFAVAASCTNLAAYTVGICFTAFGKSGLDLLSDIIVGDLTTLQWRAFWGGMLSTPFLVTTFVNGFIAESFIPEKWRWGLGMFAIMVPVLLIPAIWNLYAMQHKAKKAGMISMGDSGNARKHGEQFHGVSAYSSLAWRGIIEIDLAGLVLLGLAFSLILLPFTLAQSAKGGWSNASMIAMLVCGLVILVLFGIFEVWFAPKPIMTRRILKNKAFLAAVMVDIFNQMASATRNNYFSSYIYIIKPWSNYVWTVFLGTTTLCLCLFSPLGGLLHAKTHRYKTLMVTGAVLKLIGYAILITGSNRSTEKTGALVTSQILLGTGALTVIGARVGSQASVPHEDMATVISNLSLWSTLGSSVGYTIASSIWTEKMLAYMRDECPAGTPESILKKIYGSIKVLRTKYEWDDPIRQGAIRAYTRTNGVIFTIATLLAVIPVIFSLMMPGKRRDVMDSRSDFNNSWQTITSESSRTQLPTLDLMVHLLKFPRDRSHKISREFGIVSRMLTTKTADKSKQGCTLFTLLTHYCLYSFHRQRSSASVPKKSGILNLLEIYPRSDNYRERIFFDT</sequence>
<evidence type="ECO:0000256" key="1">
    <source>
        <dbReference type="ARBA" id="ARBA00004141"/>
    </source>
</evidence>
<evidence type="ECO:0000256" key="6">
    <source>
        <dbReference type="SAM" id="Phobius"/>
    </source>
</evidence>
<dbReference type="PROSITE" id="PS50850">
    <property type="entry name" value="MFS"/>
    <property type="match status" value="1"/>
</dbReference>
<feature type="domain" description="Major facilitator superfamily (MFS) profile" evidence="7">
    <location>
        <begin position="79"/>
        <end position="598"/>
    </location>
</feature>
<proteinExistence type="predicted"/>
<dbReference type="Pfam" id="PF07690">
    <property type="entry name" value="MFS_1"/>
    <property type="match status" value="1"/>
</dbReference>
<comment type="subcellular location">
    <subcellularLocation>
        <location evidence="1">Membrane</location>
        <topology evidence="1">Multi-pass membrane protein</topology>
    </subcellularLocation>
</comment>
<dbReference type="PANTHER" id="PTHR23501">
    <property type="entry name" value="MAJOR FACILITATOR SUPERFAMILY"/>
    <property type="match status" value="1"/>
</dbReference>
<organism evidence="8 9">
    <name type="scientific">Penicillium salamii</name>
    <dbReference type="NCBI Taxonomy" id="1612424"/>
    <lineage>
        <taxon>Eukaryota</taxon>
        <taxon>Fungi</taxon>
        <taxon>Dikarya</taxon>
        <taxon>Ascomycota</taxon>
        <taxon>Pezizomycotina</taxon>
        <taxon>Eurotiomycetes</taxon>
        <taxon>Eurotiomycetidae</taxon>
        <taxon>Eurotiales</taxon>
        <taxon>Aspergillaceae</taxon>
        <taxon>Penicillium</taxon>
    </lineage>
</organism>
<feature type="transmembrane region" description="Helical" evidence="6">
    <location>
        <begin position="298"/>
        <end position="318"/>
    </location>
</feature>
<dbReference type="EMBL" id="CAJVPA010000066">
    <property type="protein sequence ID" value="CAG8287621.1"/>
    <property type="molecule type" value="Genomic_DNA"/>
</dbReference>
<feature type="transmembrane region" description="Helical" evidence="6">
    <location>
        <begin position="74"/>
        <end position="92"/>
    </location>
</feature>
<reference evidence="8" key="1">
    <citation type="submission" date="2021-07" db="EMBL/GenBank/DDBJ databases">
        <authorList>
            <person name="Branca A.L. A."/>
        </authorList>
    </citation>
    <scope>NUCLEOTIDE SEQUENCE</scope>
</reference>
<feature type="transmembrane region" description="Helical" evidence="6">
    <location>
        <begin position="198"/>
        <end position="221"/>
    </location>
</feature>
<dbReference type="InterPro" id="IPR036259">
    <property type="entry name" value="MFS_trans_sf"/>
</dbReference>
<dbReference type="InterPro" id="IPR011701">
    <property type="entry name" value="MFS"/>
</dbReference>
<feature type="transmembrane region" description="Helical" evidence="6">
    <location>
        <begin position="330"/>
        <end position="352"/>
    </location>
</feature>
<dbReference type="GO" id="GO:0005886">
    <property type="term" value="C:plasma membrane"/>
    <property type="evidence" value="ECO:0007669"/>
    <property type="project" value="TreeGrafter"/>
</dbReference>
<dbReference type="SUPFAM" id="SSF103473">
    <property type="entry name" value="MFS general substrate transporter"/>
    <property type="match status" value="2"/>
</dbReference>
<feature type="transmembrane region" description="Helical" evidence="6">
    <location>
        <begin position="401"/>
        <end position="424"/>
    </location>
</feature>
<name>A0A9W4II06_9EURO</name>
<dbReference type="PANTHER" id="PTHR23501:SF58">
    <property type="entry name" value="LOW AFFINITY HEME TRANSPORTER STR3"/>
    <property type="match status" value="1"/>
</dbReference>
<keyword evidence="2 6" id="KW-0812">Transmembrane</keyword>
<evidence type="ECO:0000256" key="2">
    <source>
        <dbReference type="ARBA" id="ARBA00022692"/>
    </source>
</evidence>
<accession>A0A9W4II06</accession>
<feature type="transmembrane region" description="Helical" evidence="6">
    <location>
        <begin position="431"/>
        <end position="449"/>
    </location>
</feature>
<keyword evidence="4 6" id="KW-0472">Membrane</keyword>
<evidence type="ECO:0000313" key="9">
    <source>
        <dbReference type="Proteomes" id="UP001152646"/>
    </source>
</evidence>